<accession>S2K1M8</accession>
<dbReference type="InParanoid" id="S2K1M8"/>
<dbReference type="VEuPathDB" id="FungiDB:HMPREF1544_07146"/>
<evidence type="ECO:0000313" key="1">
    <source>
        <dbReference type="EMBL" id="EPB86070.1"/>
    </source>
</evidence>
<keyword evidence="2" id="KW-1185">Reference proteome</keyword>
<organism evidence="1 2">
    <name type="scientific">Mucor circinelloides f. circinelloides (strain 1006PhL)</name>
    <name type="common">Mucormycosis agent</name>
    <name type="synonym">Calyptromyces circinelloides</name>
    <dbReference type="NCBI Taxonomy" id="1220926"/>
    <lineage>
        <taxon>Eukaryota</taxon>
        <taxon>Fungi</taxon>
        <taxon>Fungi incertae sedis</taxon>
        <taxon>Mucoromycota</taxon>
        <taxon>Mucoromycotina</taxon>
        <taxon>Mucoromycetes</taxon>
        <taxon>Mucorales</taxon>
        <taxon>Mucorineae</taxon>
        <taxon>Mucoraceae</taxon>
        <taxon>Mucor</taxon>
    </lineage>
</organism>
<dbReference type="AlphaFoldDB" id="S2K1M8"/>
<name>S2K1M8_MUCC1</name>
<reference evidence="2" key="1">
    <citation type="submission" date="2013-05" db="EMBL/GenBank/DDBJ databases">
        <title>The Genome sequence of Mucor circinelloides f. circinelloides 1006PhL.</title>
        <authorList>
            <consortium name="The Broad Institute Genomics Platform"/>
            <person name="Cuomo C."/>
            <person name="Earl A."/>
            <person name="Findley K."/>
            <person name="Lee S.C."/>
            <person name="Walker B."/>
            <person name="Young S."/>
            <person name="Zeng Q."/>
            <person name="Gargeya S."/>
            <person name="Fitzgerald M."/>
            <person name="Haas B."/>
            <person name="Abouelleil A."/>
            <person name="Allen A.W."/>
            <person name="Alvarado L."/>
            <person name="Arachchi H.M."/>
            <person name="Berlin A.M."/>
            <person name="Chapman S.B."/>
            <person name="Gainer-Dewar J."/>
            <person name="Goldberg J."/>
            <person name="Griggs A."/>
            <person name="Gujja S."/>
            <person name="Hansen M."/>
            <person name="Howarth C."/>
            <person name="Imamovic A."/>
            <person name="Ireland A."/>
            <person name="Larimer J."/>
            <person name="McCowan C."/>
            <person name="Murphy C."/>
            <person name="Pearson M."/>
            <person name="Poon T.W."/>
            <person name="Priest M."/>
            <person name="Roberts A."/>
            <person name="Saif S."/>
            <person name="Shea T."/>
            <person name="Sisk P."/>
            <person name="Sykes S."/>
            <person name="Wortman J."/>
            <person name="Nusbaum C."/>
            <person name="Birren B."/>
        </authorList>
    </citation>
    <scope>NUCLEOTIDE SEQUENCE [LARGE SCALE GENOMIC DNA]</scope>
    <source>
        <strain evidence="2">1006PhL</strain>
    </source>
</reference>
<dbReference type="Proteomes" id="UP000014254">
    <property type="component" value="Unassembled WGS sequence"/>
</dbReference>
<evidence type="ECO:0000313" key="2">
    <source>
        <dbReference type="Proteomes" id="UP000014254"/>
    </source>
</evidence>
<gene>
    <name evidence="1" type="ORF">HMPREF1544_07146</name>
</gene>
<sequence length="51" mass="5717">MCPAIPVLMAITQIITALPTEMHPRQALHTINYLLYTSNASYTGAWPIFLK</sequence>
<protein>
    <submittedName>
        <fullName evidence="1">Uncharacterized protein</fullName>
    </submittedName>
</protein>
<proteinExistence type="predicted"/>
<dbReference type="EMBL" id="KE123997">
    <property type="protein sequence ID" value="EPB86070.1"/>
    <property type="molecule type" value="Genomic_DNA"/>
</dbReference>